<dbReference type="GO" id="GO:0016746">
    <property type="term" value="F:acyltransferase activity"/>
    <property type="evidence" value="ECO:0007669"/>
    <property type="project" value="UniProtKB-KW"/>
</dbReference>
<keyword evidence="3" id="KW-0012">Acyltransferase</keyword>
<sequence length="178" mass="19634">MTRIYPDEPAGPFEAPPLSFEDGEGRTVEIRAFDGDVDALVAMYLDFDPADRAQGIPPTGEERIRDWIEGITSEDCVNVVSRAADQIVGHATLVPDGGEGYELAIFVLSAYQNAGIGTRLITALLGQGEREGVDRVWLTVERWNAPAIALYRKVGFESSKSENFEMEMSLRLDPERRG</sequence>
<dbReference type="InterPro" id="IPR000182">
    <property type="entry name" value="GNAT_dom"/>
</dbReference>
<dbReference type="CDD" id="cd04301">
    <property type="entry name" value="NAT_SF"/>
    <property type="match status" value="1"/>
</dbReference>
<dbReference type="InterPro" id="IPR016181">
    <property type="entry name" value="Acyl_CoA_acyltransferase"/>
</dbReference>
<gene>
    <name evidence="3" type="ORF">ACFQPE_11035</name>
</gene>
<keyword evidence="3" id="KW-0808">Transferase</keyword>
<dbReference type="Proteomes" id="UP001596547">
    <property type="component" value="Unassembled WGS sequence"/>
</dbReference>
<evidence type="ECO:0000313" key="4">
    <source>
        <dbReference type="Proteomes" id="UP001596547"/>
    </source>
</evidence>
<evidence type="ECO:0000256" key="1">
    <source>
        <dbReference type="SAM" id="MobiDB-lite"/>
    </source>
</evidence>
<dbReference type="PROSITE" id="PS51186">
    <property type="entry name" value="GNAT"/>
    <property type="match status" value="1"/>
</dbReference>
<dbReference type="InterPro" id="IPR050276">
    <property type="entry name" value="MshD_Acetyltransferase"/>
</dbReference>
<protein>
    <submittedName>
        <fullName evidence="3">GNAT family N-acetyltransferase</fullName>
        <ecNumber evidence="3">2.3.-.-</ecNumber>
    </submittedName>
</protein>
<dbReference type="SUPFAM" id="SSF55729">
    <property type="entry name" value="Acyl-CoA N-acyltransferases (Nat)"/>
    <property type="match status" value="1"/>
</dbReference>
<name>A0ABD6AAF9_9EURY</name>
<proteinExistence type="predicted"/>
<dbReference type="PANTHER" id="PTHR43617">
    <property type="entry name" value="L-AMINO ACID N-ACETYLTRANSFERASE"/>
    <property type="match status" value="1"/>
</dbReference>
<dbReference type="RefSeq" id="WP_276303435.1">
    <property type="nucleotide sequence ID" value="NZ_CP119992.1"/>
</dbReference>
<accession>A0ABD6AAF9</accession>
<dbReference type="GeneID" id="79316016"/>
<dbReference type="EMBL" id="JBHTBF010000002">
    <property type="protein sequence ID" value="MFC7317316.1"/>
    <property type="molecule type" value="Genomic_DNA"/>
</dbReference>
<evidence type="ECO:0000313" key="3">
    <source>
        <dbReference type="EMBL" id="MFC7317316.1"/>
    </source>
</evidence>
<comment type="caution">
    <text evidence="3">The sequence shown here is derived from an EMBL/GenBank/DDBJ whole genome shotgun (WGS) entry which is preliminary data.</text>
</comment>
<dbReference type="EC" id="2.3.-.-" evidence="3"/>
<dbReference type="Gene3D" id="3.40.630.30">
    <property type="match status" value="1"/>
</dbReference>
<keyword evidence="4" id="KW-1185">Reference proteome</keyword>
<organism evidence="3 4">
    <name type="scientific">Halomarina halobia</name>
    <dbReference type="NCBI Taxonomy" id="3033386"/>
    <lineage>
        <taxon>Archaea</taxon>
        <taxon>Methanobacteriati</taxon>
        <taxon>Methanobacteriota</taxon>
        <taxon>Stenosarchaea group</taxon>
        <taxon>Halobacteria</taxon>
        <taxon>Halobacteriales</taxon>
        <taxon>Natronomonadaceae</taxon>
        <taxon>Halomarina</taxon>
    </lineage>
</organism>
<evidence type="ECO:0000259" key="2">
    <source>
        <dbReference type="PROSITE" id="PS51186"/>
    </source>
</evidence>
<feature type="region of interest" description="Disordered" evidence="1">
    <location>
        <begin position="1"/>
        <end position="21"/>
    </location>
</feature>
<feature type="domain" description="N-acetyltransferase" evidence="2">
    <location>
        <begin position="28"/>
        <end position="173"/>
    </location>
</feature>
<dbReference type="AlphaFoldDB" id="A0ABD6AAF9"/>
<reference evidence="3 4" key="1">
    <citation type="journal article" date="2019" name="Int. J. Syst. Evol. Microbiol.">
        <title>The Global Catalogue of Microorganisms (GCM) 10K type strain sequencing project: providing services to taxonomists for standard genome sequencing and annotation.</title>
        <authorList>
            <consortium name="The Broad Institute Genomics Platform"/>
            <consortium name="The Broad Institute Genome Sequencing Center for Infectious Disease"/>
            <person name="Wu L."/>
            <person name="Ma J."/>
        </authorList>
    </citation>
    <scope>NUCLEOTIDE SEQUENCE [LARGE SCALE GENOMIC DNA]</scope>
    <source>
        <strain evidence="3 4">PSR21</strain>
    </source>
</reference>
<dbReference type="Pfam" id="PF00583">
    <property type="entry name" value="Acetyltransf_1"/>
    <property type="match status" value="1"/>
</dbReference>